<reference evidence="3" key="1">
    <citation type="journal article" date="2014" name="Int. J. Syst. Evol. Microbiol.">
        <title>Complete genome sequence of Corynebacterium casei LMG S-19264T (=DSM 44701T), isolated from a smear-ripened cheese.</title>
        <authorList>
            <consortium name="US DOE Joint Genome Institute (JGI-PGF)"/>
            <person name="Walter F."/>
            <person name="Albersmeier A."/>
            <person name="Kalinowski J."/>
            <person name="Ruckert C."/>
        </authorList>
    </citation>
    <scope>NUCLEOTIDE SEQUENCE</scope>
    <source>
        <strain evidence="3">JCM 13064</strain>
    </source>
</reference>
<dbReference type="PANTHER" id="PTHR43792:SF16">
    <property type="entry name" value="N-ACETYLTRANSFERASE DOMAIN-CONTAINING PROTEIN"/>
    <property type="match status" value="1"/>
</dbReference>
<dbReference type="InterPro" id="IPR016181">
    <property type="entry name" value="Acyl_CoA_acyltransferase"/>
</dbReference>
<gene>
    <name evidence="3" type="ORF">GCM10007964_50200</name>
</gene>
<feature type="region of interest" description="Disordered" evidence="1">
    <location>
        <begin position="184"/>
        <end position="203"/>
    </location>
</feature>
<dbReference type="EMBL" id="BMNT01000029">
    <property type="protein sequence ID" value="GGL02060.1"/>
    <property type="molecule type" value="Genomic_DNA"/>
</dbReference>
<name>A0A917RD60_9ACTN</name>
<dbReference type="InterPro" id="IPR051531">
    <property type="entry name" value="N-acetyltransferase"/>
</dbReference>
<protein>
    <submittedName>
        <fullName evidence="3">GNAT family acetyltransferase</fullName>
    </submittedName>
</protein>
<evidence type="ECO:0000313" key="4">
    <source>
        <dbReference type="Proteomes" id="UP000645217"/>
    </source>
</evidence>
<dbReference type="Gene3D" id="3.40.630.30">
    <property type="match status" value="1"/>
</dbReference>
<dbReference type="Proteomes" id="UP000645217">
    <property type="component" value="Unassembled WGS sequence"/>
</dbReference>
<evidence type="ECO:0000313" key="3">
    <source>
        <dbReference type="EMBL" id="GGL02060.1"/>
    </source>
</evidence>
<dbReference type="InterPro" id="IPR000182">
    <property type="entry name" value="GNAT_dom"/>
</dbReference>
<dbReference type="AlphaFoldDB" id="A0A917RD60"/>
<comment type="caution">
    <text evidence="3">The sequence shown here is derived from an EMBL/GenBank/DDBJ whole genome shotgun (WGS) entry which is preliminary data.</text>
</comment>
<dbReference type="Pfam" id="PF13302">
    <property type="entry name" value="Acetyltransf_3"/>
    <property type="match status" value="1"/>
</dbReference>
<keyword evidence="4" id="KW-1185">Reference proteome</keyword>
<evidence type="ECO:0000256" key="1">
    <source>
        <dbReference type="SAM" id="MobiDB-lite"/>
    </source>
</evidence>
<reference evidence="3" key="2">
    <citation type="submission" date="2020-09" db="EMBL/GenBank/DDBJ databases">
        <authorList>
            <person name="Sun Q."/>
            <person name="Ohkuma M."/>
        </authorList>
    </citation>
    <scope>NUCLEOTIDE SEQUENCE</scope>
    <source>
        <strain evidence="3">JCM 13064</strain>
    </source>
</reference>
<proteinExistence type="predicted"/>
<feature type="domain" description="N-acetyltransferase" evidence="2">
    <location>
        <begin position="9"/>
        <end position="180"/>
    </location>
</feature>
<accession>A0A917RD60</accession>
<organism evidence="3 4">
    <name type="scientific">Sphaerisporangium melleum</name>
    <dbReference type="NCBI Taxonomy" id="321316"/>
    <lineage>
        <taxon>Bacteria</taxon>
        <taxon>Bacillati</taxon>
        <taxon>Actinomycetota</taxon>
        <taxon>Actinomycetes</taxon>
        <taxon>Streptosporangiales</taxon>
        <taxon>Streptosporangiaceae</taxon>
        <taxon>Sphaerisporangium</taxon>
    </lineage>
</organism>
<dbReference type="GO" id="GO:0016747">
    <property type="term" value="F:acyltransferase activity, transferring groups other than amino-acyl groups"/>
    <property type="evidence" value="ECO:0007669"/>
    <property type="project" value="InterPro"/>
</dbReference>
<dbReference type="PANTHER" id="PTHR43792">
    <property type="entry name" value="GNAT FAMILY, PUTATIVE (AFU_ORTHOLOGUE AFUA_3G00765)-RELATED-RELATED"/>
    <property type="match status" value="1"/>
</dbReference>
<evidence type="ECO:0000259" key="2">
    <source>
        <dbReference type="PROSITE" id="PS51186"/>
    </source>
</evidence>
<sequence length="203" mass="23148">MHQAILRTARLRLVPLCDDHLEHEVELDADPEVMRYLGRPRTRQEVEVFHRRRLAAAARVPGLGFWVGFTGDTFVGWWILEPPERPDQGPAEGQAELGYRLLRRHWRQGLASEGARELVRHGFEDLGLERVFAETMAVNTASRATMASVGLRHVRTFHPDWDDPLPGSELGEVEYAITRRQWLDRRPPGHDEAAGARAGEPIR</sequence>
<dbReference type="RefSeq" id="WP_189165495.1">
    <property type="nucleotide sequence ID" value="NZ_BMNT01000029.1"/>
</dbReference>
<dbReference type="SUPFAM" id="SSF55729">
    <property type="entry name" value="Acyl-CoA N-acyltransferases (Nat)"/>
    <property type="match status" value="1"/>
</dbReference>
<dbReference type="PROSITE" id="PS51186">
    <property type="entry name" value="GNAT"/>
    <property type="match status" value="1"/>
</dbReference>